<evidence type="ECO:0000256" key="7">
    <source>
        <dbReference type="ARBA" id="ARBA00045681"/>
    </source>
</evidence>
<dbReference type="GO" id="GO:0046872">
    <property type="term" value="F:metal ion binding"/>
    <property type="evidence" value="ECO:0007669"/>
    <property type="project" value="UniProtKB-KW"/>
</dbReference>
<evidence type="ECO:0000256" key="2">
    <source>
        <dbReference type="ARBA" id="ARBA00022723"/>
    </source>
</evidence>
<dbReference type="EMBL" id="AJVK01061861">
    <property type="status" value="NOT_ANNOTATED_CDS"/>
    <property type="molecule type" value="Genomic_DNA"/>
</dbReference>
<dbReference type="InterPro" id="IPR029063">
    <property type="entry name" value="SAM-dependent_MTases_sf"/>
</dbReference>
<comment type="function">
    <text evidence="7">Mitochondrial ribosome (mitoribosome) assembly factor. Binds at the interface of the head and body domains of the mitochondrial small ribosomal subunit (mt-SSU), occluding the mRNA channel and preventing compaction of the head domain towards the body. Probable inactive methyltransferase: retains the characteristic folding and ability to bind S-adenosyl-L-methionine, but it probably lost its methyltransferase activity.</text>
</comment>
<dbReference type="VEuPathDB" id="VectorBase:PPAPM1_006014"/>
<evidence type="ECO:0000256" key="1">
    <source>
        <dbReference type="ARBA" id="ARBA00004173"/>
    </source>
</evidence>
<organism evidence="8 9">
    <name type="scientific">Phlebotomus papatasi</name>
    <name type="common">Sandfly</name>
    <dbReference type="NCBI Taxonomy" id="29031"/>
    <lineage>
        <taxon>Eukaryota</taxon>
        <taxon>Metazoa</taxon>
        <taxon>Ecdysozoa</taxon>
        <taxon>Arthropoda</taxon>
        <taxon>Hexapoda</taxon>
        <taxon>Insecta</taxon>
        <taxon>Pterygota</taxon>
        <taxon>Neoptera</taxon>
        <taxon>Endopterygota</taxon>
        <taxon>Diptera</taxon>
        <taxon>Nematocera</taxon>
        <taxon>Psychodoidea</taxon>
        <taxon>Psychodidae</taxon>
        <taxon>Phlebotomus</taxon>
        <taxon>Phlebotomus</taxon>
    </lineage>
</organism>
<keyword evidence="4" id="KW-0408">Iron</keyword>
<comment type="subcellular location">
    <subcellularLocation>
        <location evidence="1">Mitochondrion</location>
    </subcellularLocation>
</comment>
<sequence length="329" mass="38486">MKFSFTPIFFRQISKFATKPSVNLEQNVAKALENVEFKPRKHPGIVKVKTIKMPEFLEESIPKVIKDYPMASVCNDAEALDRYLWSRHPPPTLEEVKNKQEKFRAMLIEKHKYNFQEMSETERHRASNVLFQQVQTRLKKEVYSWKNVQYDEYRALQYLLGRSPGEYASMLRILTEIQERDPAFSPRSYFDFGSGVGSALWATINVWPKEKIFEYFMVDASSDMNDLSELILRRGNPDIEPMVRNYFYRQFLPATTTNTYDLVVCSNSLFELPSKDARLKTLKTLWSKCENYMVIVERGTKAGFNLITEARNFILKIDPENCHVHSPVS</sequence>
<dbReference type="InterPro" id="IPR052571">
    <property type="entry name" value="Mt_RNA_Methyltransferase"/>
</dbReference>
<evidence type="ECO:0000256" key="5">
    <source>
        <dbReference type="ARBA" id="ARBA00023014"/>
    </source>
</evidence>
<dbReference type="Gene3D" id="3.40.50.150">
    <property type="entry name" value="Vaccinia Virus protein VP39"/>
    <property type="match status" value="1"/>
</dbReference>
<keyword evidence="3" id="KW-0809">Transit peptide</keyword>
<dbReference type="SUPFAM" id="SSF53335">
    <property type="entry name" value="S-adenosyl-L-methionine-dependent methyltransferases"/>
    <property type="match status" value="1"/>
</dbReference>
<keyword evidence="9" id="KW-1185">Reference proteome</keyword>
<keyword evidence="2" id="KW-0479">Metal-binding</keyword>
<dbReference type="GO" id="GO:0051536">
    <property type="term" value="F:iron-sulfur cluster binding"/>
    <property type="evidence" value="ECO:0007669"/>
    <property type="project" value="UniProtKB-KW"/>
</dbReference>
<dbReference type="PANTHER" id="PTHR13184:SF5">
    <property type="entry name" value="METHYLTRANSFERASE-LIKE PROTEIN 17, MITOCHONDRIAL"/>
    <property type="match status" value="1"/>
</dbReference>
<evidence type="ECO:0000256" key="6">
    <source>
        <dbReference type="ARBA" id="ARBA00023128"/>
    </source>
</evidence>
<evidence type="ECO:0000313" key="8">
    <source>
        <dbReference type="EnsemblMetazoa" id="PPAI007811-PA"/>
    </source>
</evidence>
<dbReference type="PANTHER" id="PTHR13184">
    <property type="entry name" value="37S RIBOSOMAL PROTEIN S22"/>
    <property type="match status" value="1"/>
</dbReference>
<dbReference type="GO" id="GO:0005763">
    <property type="term" value="C:mitochondrial small ribosomal subunit"/>
    <property type="evidence" value="ECO:0007669"/>
    <property type="project" value="TreeGrafter"/>
</dbReference>
<protein>
    <submittedName>
        <fullName evidence="8">Uncharacterized protein</fullName>
    </submittedName>
</protein>
<proteinExistence type="predicted"/>
<keyword evidence="6" id="KW-0496">Mitochondrion</keyword>
<dbReference type="Proteomes" id="UP000092462">
    <property type="component" value="Unassembled WGS sequence"/>
</dbReference>
<reference evidence="8" key="1">
    <citation type="submission" date="2022-08" db="UniProtKB">
        <authorList>
            <consortium name="EnsemblMetazoa"/>
        </authorList>
    </citation>
    <scope>IDENTIFICATION</scope>
    <source>
        <strain evidence="8">Israel</strain>
    </source>
</reference>
<dbReference type="Pfam" id="PF09243">
    <property type="entry name" value="Rsm22"/>
    <property type="match status" value="1"/>
</dbReference>
<evidence type="ECO:0000256" key="4">
    <source>
        <dbReference type="ARBA" id="ARBA00023004"/>
    </source>
</evidence>
<dbReference type="GO" id="GO:0008168">
    <property type="term" value="F:methyltransferase activity"/>
    <property type="evidence" value="ECO:0007669"/>
    <property type="project" value="InterPro"/>
</dbReference>
<keyword evidence="5" id="KW-0411">Iron-sulfur</keyword>
<dbReference type="InterPro" id="IPR015324">
    <property type="entry name" value="Ribosomal_Rsm22-like"/>
</dbReference>
<dbReference type="GO" id="GO:0006412">
    <property type="term" value="P:translation"/>
    <property type="evidence" value="ECO:0007669"/>
    <property type="project" value="InterPro"/>
</dbReference>
<dbReference type="GO" id="GO:0003735">
    <property type="term" value="F:structural constituent of ribosome"/>
    <property type="evidence" value="ECO:0007669"/>
    <property type="project" value="TreeGrafter"/>
</dbReference>
<dbReference type="AlphaFoldDB" id="A0A1B0DI27"/>
<dbReference type="EnsemblMetazoa" id="PPAI007811-RA">
    <property type="protein sequence ID" value="PPAI007811-PA"/>
    <property type="gene ID" value="PPAI007811"/>
</dbReference>
<name>A0A1B0DI27_PHLPP</name>
<accession>A0A1B0DI27</accession>
<evidence type="ECO:0000313" key="9">
    <source>
        <dbReference type="Proteomes" id="UP000092462"/>
    </source>
</evidence>
<dbReference type="VEuPathDB" id="VectorBase:PPAI007811"/>
<evidence type="ECO:0000256" key="3">
    <source>
        <dbReference type="ARBA" id="ARBA00022946"/>
    </source>
</evidence>